<name>A0ABP7SI90_9BURK</name>
<gene>
    <name evidence="2" type="ORF">GCM10022212_01690</name>
</gene>
<evidence type="ECO:0008006" key="4">
    <source>
        <dbReference type="Google" id="ProtNLM"/>
    </source>
</evidence>
<feature type="chain" id="PRO_5045197226" description="DUF4148 domain-containing protein" evidence="1">
    <location>
        <begin position="26"/>
        <end position="107"/>
    </location>
</feature>
<keyword evidence="1" id="KW-0732">Signal</keyword>
<proteinExistence type="predicted"/>
<protein>
    <recommendedName>
        <fullName evidence="4">DUF4148 domain-containing protein</fullName>
    </recommendedName>
</protein>
<organism evidence="2 3">
    <name type="scientific">Actimicrobium antarcticum</name>
    <dbReference type="NCBI Taxonomy" id="1051899"/>
    <lineage>
        <taxon>Bacteria</taxon>
        <taxon>Pseudomonadati</taxon>
        <taxon>Pseudomonadota</taxon>
        <taxon>Betaproteobacteria</taxon>
        <taxon>Burkholderiales</taxon>
        <taxon>Oxalobacteraceae</taxon>
        <taxon>Actimicrobium</taxon>
    </lineage>
</organism>
<feature type="signal peptide" evidence="1">
    <location>
        <begin position="1"/>
        <end position="25"/>
    </location>
</feature>
<evidence type="ECO:0000313" key="3">
    <source>
        <dbReference type="Proteomes" id="UP001501353"/>
    </source>
</evidence>
<reference evidence="3" key="1">
    <citation type="journal article" date="2019" name="Int. J. Syst. Evol. Microbiol.">
        <title>The Global Catalogue of Microorganisms (GCM) 10K type strain sequencing project: providing services to taxonomists for standard genome sequencing and annotation.</title>
        <authorList>
            <consortium name="The Broad Institute Genomics Platform"/>
            <consortium name="The Broad Institute Genome Sequencing Center for Infectious Disease"/>
            <person name="Wu L."/>
            <person name="Ma J."/>
        </authorList>
    </citation>
    <scope>NUCLEOTIDE SEQUENCE [LARGE SCALE GENOMIC DNA]</scope>
    <source>
        <strain evidence="3">JCM 16673</strain>
    </source>
</reference>
<evidence type="ECO:0000313" key="2">
    <source>
        <dbReference type="EMBL" id="GAA4011929.1"/>
    </source>
</evidence>
<evidence type="ECO:0000256" key="1">
    <source>
        <dbReference type="SAM" id="SignalP"/>
    </source>
</evidence>
<dbReference type="EMBL" id="BAAAZE010000001">
    <property type="protein sequence ID" value="GAA4011929.1"/>
    <property type="molecule type" value="Genomic_DNA"/>
</dbReference>
<dbReference type="Proteomes" id="UP001501353">
    <property type="component" value="Unassembled WGS sequence"/>
</dbReference>
<comment type="caution">
    <text evidence="2">The sequence shown here is derived from an EMBL/GenBank/DDBJ whole genome shotgun (WGS) entry which is preliminary data.</text>
</comment>
<keyword evidence="3" id="KW-1185">Reference proteome</keyword>
<sequence length="107" mass="11456">MNITKYISTGLLSAFVLTTASGAFANDKWIGDEGSNWQEHVRQSKSSLTREQVQNATIAAARRGEIKSGDEPMYPKTVTSSVRSRAEVHAEAVQAAHSASSALYIGG</sequence>
<accession>A0ABP7SI90</accession>
<dbReference type="RefSeq" id="WP_344761312.1">
    <property type="nucleotide sequence ID" value="NZ_BAAAZE010000001.1"/>
</dbReference>